<dbReference type="Gene3D" id="3.30.160.60">
    <property type="entry name" value="Classic Zinc Finger"/>
    <property type="match status" value="1"/>
</dbReference>
<feature type="region of interest" description="Disordered" evidence="8">
    <location>
        <begin position="81"/>
        <end position="109"/>
    </location>
</feature>
<evidence type="ECO:0000256" key="5">
    <source>
        <dbReference type="ARBA" id="ARBA00022833"/>
    </source>
</evidence>
<evidence type="ECO:0000256" key="2">
    <source>
        <dbReference type="ARBA" id="ARBA00022723"/>
    </source>
</evidence>
<comment type="caution">
    <text evidence="10">The sequence shown here is derived from an EMBL/GenBank/DDBJ whole genome shotgun (WGS) entry which is preliminary data.</text>
</comment>
<evidence type="ECO:0000313" key="11">
    <source>
        <dbReference type="Proteomes" id="UP001287286"/>
    </source>
</evidence>
<dbReference type="EMBL" id="JAWRVI010000195">
    <property type="protein sequence ID" value="KAK4071823.1"/>
    <property type="molecule type" value="Genomic_DNA"/>
</dbReference>
<feature type="region of interest" description="Disordered" evidence="8">
    <location>
        <begin position="187"/>
        <end position="208"/>
    </location>
</feature>
<dbReference type="InterPro" id="IPR013087">
    <property type="entry name" value="Znf_C2H2_type"/>
</dbReference>
<evidence type="ECO:0000256" key="6">
    <source>
        <dbReference type="ARBA" id="ARBA00023242"/>
    </source>
</evidence>
<evidence type="ECO:0000256" key="4">
    <source>
        <dbReference type="ARBA" id="ARBA00022771"/>
    </source>
</evidence>
<dbReference type="InterPro" id="IPR050527">
    <property type="entry name" value="Snail/Krueppel_Znf"/>
</dbReference>
<protein>
    <submittedName>
        <fullName evidence="10">Transcriptional regulator family: C2H2 zinc finger</fullName>
    </submittedName>
</protein>
<feature type="region of interest" description="Disordered" evidence="8">
    <location>
        <begin position="350"/>
        <end position="374"/>
    </location>
</feature>
<name>A0ABR0BF49_PURLI</name>
<evidence type="ECO:0000256" key="1">
    <source>
        <dbReference type="ARBA" id="ARBA00004123"/>
    </source>
</evidence>
<sequence length="739" mass="82265">MSWPLFKPVVPITEYALHHDESILLPPHDTKTELPPNPFARVPNNRHDPDASSFTALDDIMKPLGPYPLYHGVSVTGCDPYRPESNQPARLVGPEDGDGLPHSGPGQPTALSAVAISSKNNVAPAQQGYLPLRCSVCGKEFTRRRYVNRHFRIHTRRERDLYSCIWCDKKLTRNDTLIRHMKLFHGQNGSPTCSSRSSRSSTHDKENVVQGQFDRHSGLDAGDTGYGMLAAAPSFDEYNDHHGAGDDLASVASEYRQSWTRIFILFKVSVRCPDDGTYTVSASPKACGMYPPRKSMAGSVARVTVAHVDVKGYAGPVVEVAVLPNMGWAFASHEQHNVPTAAGRLWPRASAEHQSLRHHGSATGRGKRRVEPDNTWAGCESRNVHANVEGIVNEHTAGHVLRMLESEHRMVIFCGHFSQRSNCGPYAVTPHLGVHSIVQRPATPTHAHKYPCSHAGHLLGVLFKLELVPYGYTFVGKGTLSCYRRRLEHESRVYARLNRIQGKVVPAHLDMVQMARGHVLPGGARVVHMMLMSWGGEEASDVWPEGVDHSDERDPNLLWNTERHPVMLVDFDRATLRPTLKHKQVMQLSGNKRKQPVYDVGVHGGRHSSLQSESRIYYYDHRVYIVHLTLTSWGGEKQVERALRAIYQHGVIHRDVRGPTIPFCEETDGAMMMDFEMHNLLPLPMNRWFREGTLVSLVPKTPSGPAAWKEDGVVGGGAELLVNGRARIYGIPERSAAAL</sequence>
<keyword evidence="6" id="KW-0539">Nucleus</keyword>
<organism evidence="10 11">
    <name type="scientific">Purpureocillium lilacinum</name>
    <name type="common">Paecilomyces lilacinus</name>
    <dbReference type="NCBI Taxonomy" id="33203"/>
    <lineage>
        <taxon>Eukaryota</taxon>
        <taxon>Fungi</taxon>
        <taxon>Dikarya</taxon>
        <taxon>Ascomycota</taxon>
        <taxon>Pezizomycotina</taxon>
        <taxon>Sordariomycetes</taxon>
        <taxon>Hypocreomycetidae</taxon>
        <taxon>Hypocreales</taxon>
        <taxon>Ophiocordycipitaceae</taxon>
        <taxon>Purpureocillium</taxon>
    </lineage>
</organism>
<reference evidence="10 11" key="1">
    <citation type="journal article" date="2024" name="Microbiol. Resour. Announc.">
        <title>Genome annotations for the ascomycete fungi Trichoderma harzianum, Trichoderma aggressivum, and Purpureocillium lilacinum.</title>
        <authorList>
            <person name="Beijen E.P.W."/>
            <person name="Ohm R.A."/>
        </authorList>
    </citation>
    <scope>NUCLEOTIDE SEQUENCE [LARGE SCALE GENOMIC DNA]</scope>
    <source>
        <strain evidence="10 11">CBS 150709</strain>
    </source>
</reference>
<dbReference type="SMART" id="SM00355">
    <property type="entry name" value="ZnF_C2H2"/>
    <property type="match status" value="2"/>
</dbReference>
<evidence type="ECO:0000259" key="9">
    <source>
        <dbReference type="PROSITE" id="PS50157"/>
    </source>
</evidence>
<comment type="subcellular location">
    <subcellularLocation>
        <location evidence="1">Nucleus</location>
    </subcellularLocation>
</comment>
<gene>
    <name evidence="10" type="ORF">Purlil1_13300</name>
</gene>
<dbReference type="PANTHER" id="PTHR24388">
    <property type="entry name" value="ZINC FINGER PROTEIN"/>
    <property type="match status" value="1"/>
</dbReference>
<dbReference type="InterPro" id="IPR036236">
    <property type="entry name" value="Znf_C2H2_sf"/>
</dbReference>
<dbReference type="PROSITE" id="PS00028">
    <property type="entry name" value="ZINC_FINGER_C2H2_1"/>
    <property type="match status" value="2"/>
</dbReference>
<proteinExistence type="predicted"/>
<evidence type="ECO:0000256" key="8">
    <source>
        <dbReference type="SAM" id="MobiDB-lite"/>
    </source>
</evidence>
<accession>A0ABR0BF49</accession>
<feature type="compositionally biased region" description="Basic residues" evidence="8">
    <location>
        <begin position="356"/>
        <end position="368"/>
    </location>
</feature>
<keyword evidence="4 7" id="KW-0863">Zinc-finger</keyword>
<dbReference type="PROSITE" id="PS50157">
    <property type="entry name" value="ZINC_FINGER_C2H2_2"/>
    <property type="match status" value="2"/>
</dbReference>
<keyword evidence="5" id="KW-0862">Zinc</keyword>
<keyword evidence="2" id="KW-0479">Metal-binding</keyword>
<dbReference type="SUPFAM" id="SSF57667">
    <property type="entry name" value="beta-beta-alpha zinc fingers"/>
    <property type="match status" value="1"/>
</dbReference>
<evidence type="ECO:0000313" key="10">
    <source>
        <dbReference type="EMBL" id="KAK4071823.1"/>
    </source>
</evidence>
<dbReference type="Proteomes" id="UP001287286">
    <property type="component" value="Unassembled WGS sequence"/>
</dbReference>
<evidence type="ECO:0000256" key="7">
    <source>
        <dbReference type="PROSITE-ProRule" id="PRU00042"/>
    </source>
</evidence>
<feature type="domain" description="C2H2-type" evidence="9">
    <location>
        <begin position="162"/>
        <end position="190"/>
    </location>
</feature>
<feature type="domain" description="C2H2-type" evidence="9">
    <location>
        <begin position="132"/>
        <end position="159"/>
    </location>
</feature>
<dbReference type="PANTHER" id="PTHR24388:SF54">
    <property type="entry name" value="PROTEIN ESCARGOT"/>
    <property type="match status" value="1"/>
</dbReference>
<dbReference type="Pfam" id="PF00096">
    <property type="entry name" value="zf-C2H2"/>
    <property type="match status" value="1"/>
</dbReference>
<keyword evidence="3" id="KW-0677">Repeat</keyword>
<evidence type="ECO:0000256" key="3">
    <source>
        <dbReference type="ARBA" id="ARBA00022737"/>
    </source>
</evidence>
<keyword evidence="11" id="KW-1185">Reference proteome</keyword>